<dbReference type="EMBL" id="FNUE01000001">
    <property type="protein sequence ID" value="SEE12185.1"/>
    <property type="molecule type" value="Genomic_DNA"/>
</dbReference>
<accession>A0A0M9CF58</accession>
<name>A0A0M9CF58_9FLAO</name>
<organism evidence="2 4">
    <name type="scientific">Polaribacter dokdonensis DSW-5</name>
    <dbReference type="NCBI Taxonomy" id="1300348"/>
    <lineage>
        <taxon>Bacteria</taxon>
        <taxon>Pseudomonadati</taxon>
        <taxon>Bacteroidota</taxon>
        <taxon>Flavobacteriia</taxon>
        <taxon>Flavobacteriales</taxon>
        <taxon>Flavobacteriaceae</taxon>
    </lineage>
</organism>
<sequence>MKILKKIGLVLLLILIIAQFFGPEKNDGDLASVDAFIAETNPPEDVLQILKTTCFDCHSSKTTYPWYNNITPVNYWLEEHIEDGKKHLDFSKWSSYSLKRKEHKMDELYEEVEKGEMPLNSYTWTHSEANLTQDQINAIVTWGKKVQADYKQQMASK</sequence>
<dbReference type="AlphaFoldDB" id="A0A0M9CF58"/>
<evidence type="ECO:0000313" key="2">
    <source>
        <dbReference type="EMBL" id="KOY51401.1"/>
    </source>
</evidence>
<reference evidence="2 4" key="1">
    <citation type="submission" date="2015-07" db="EMBL/GenBank/DDBJ databases">
        <title>Genome of Polaribacter dokdonenesis DSW-5, isolated from seawater off Dokdo in Korea.</title>
        <authorList>
            <person name="Yoon K."/>
            <person name="Song J.Y."/>
            <person name="Kim J.F."/>
        </authorList>
    </citation>
    <scope>NUCLEOTIDE SEQUENCE [LARGE SCALE GENOMIC DNA]</scope>
    <source>
        <strain evidence="2 4">DSW-5</strain>
    </source>
</reference>
<reference evidence="3 5" key="2">
    <citation type="submission" date="2016-10" db="EMBL/GenBank/DDBJ databases">
        <authorList>
            <person name="Varghese N."/>
            <person name="Submissions S."/>
        </authorList>
    </citation>
    <scope>NUCLEOTIDE SEQUENCE [LARGE SCALE GENOMIC DNA]</scope>
    <source>
        <strain evidence="3 5">DSW-5</strain>
    </source>
</reference>
<proteinExistence type="predicted"/>
<feature type="domain" description="Haem-binding" evidence="1">
    <location>
        <begin position="8"/>
        <end position="147"/>
    </location>
</feature>
<evidence type="ECO:0000313" key="4">
    <source>
        <dbReference type="Proteomes" id="UP000037716"/>
    </source>
</evidence>
<keyword evidence="5" id="KW-1185">Reference proteome</keyword>
<dbReference type="EMBL" id="LGBR01000001">
    <property type="protein sequence ID" value="KOY51401.1"/>
    <property type="molecule type" value="Genomic_DNA"/>
</dbReference>
<dbReference type="Pfam" id="PF14376">
    <property type="entry name" value="Haem_bd"/>
    <property type="match status" value="1"/>
</dbReference>
<evidence type="ECO:0000313" key="3">
    <source>
        <dbReference type="EMBL" id="SEE12185.1"/>
    </source>
</evidence>
<dbReference type="Proteomes" id="UP000183071">
    <property type="component" value="Unassembled WGS sequence"/>
</dbReference>
<dbReference type="RefSeq" id="WP_053973588.1">
    <property type="nucleotide sequence ID" value="NZ_FNUE01000001.1"/>
</dbReference>
<dbReference type="OrthoDB" id="196738at2"/>
<gene>
    <name evidence="2" type="ORF">I602_961</name>
    <name evidence="3" type="ORF">SAMN05444353_0814</name>
</gene>
<protein>
    <submittedName>
        <fullName evidence="2">Gamma-glutamyltranspeptidase periplasmic</fullName>
    </submittedName>
    <submittedName>
        <fullName evidence="3">Haem-binding domain-containing protein</fullName>
    </submittedName>
</protein>
<dbReference type="Proteomes" id="UP000037716">
    <property type="component" value="Unassembled WGS sequence"/>
</dbReference>
<dbReference type="InterPro" id="IPR025992">
    <property type="entry name" value="Haem-bd"/>
</dbReference>
<evidence type="ECO:0000313" key="5">
    <source>
        <dbReference type="Proteomes" id="UP000183071"/>
    </source>
</evidence>
<dbReference type="PATRIC" id="fig|1300348.6.peg.961"/>
<evidence type="ECO:0000259" key="1">
    <source>
        <dbReference type="SMART" id="SM01235"/>
    </source>
</evidence>
<dbReference type="SMART" id="SM01235">
    <property type="entry name" value="Haem_bd"/>
    <property type="match status" value="1"/>
</dbReference>
<dbReference type="STRING" id="1300348.I602_961"/>
<comment type="caution">
    <text evidence="2">The sequence shown here is derived from an EMBL/GenBank/DDBJ whole genome shotgun (WGS) entry which is preliminary data.</text>
</comment>